<reference evidence="8" key="1">
    <citation type="submission" date="2021-01" db="EMBL/GenBank/DDBJ databases">
        <title>Whole genome shotgun sequence of Sinosporangium siamense NBRC 109515.</title>
        <authorList>
            <person name="Komaki H."/>
            <person name="Tamura T."/>
        </authorList>
    </citation>
    <scope>NUCLEOTIDE SEQUENCE</scope>
    <source>
        <strain evidence="8">NBRC 109515</strain>
    </source>
</reference>
<feature type="domain" description="HTH luxR-type" evidence="6">
    <location>
        <begin position="150"/>
        <end position="215"/>
    </location>
</feature>
<dbReference type="PROSITE" id="PS50043">
    <property type="entry name" value="HTH_LUXR_2"/>
    <property type="match status" value="1"/>
</dbReference>
<keyword evidence="1 5" id="KW-0597">Phosphoprotein</keyword>
<evidence type="ECO:0000259" key="7">
    <source>
        <dbReference type="PROSITE" id="PS50110"/>
    </source>
</evidence>
<dbReference type="GO" id="GO:0006355">
    <property type="term" value="P:regulation of DNA-templated transcription"/>
    <property type="evidence" value="ECO:0007669"/>
    <property type="project" value="InterPro"/>
</dbReference>
<dbReference type="InterPro" id="IPR011006">
    <property type="entry name" value="CheY-like_superfamily"/>
</dbReference>
<dbReference type="RefSeq" id="WP_204027348.1">
    <property type="nucleotide sequence ID" value="NZ_BOOW01000026.1"/>
</dbReference>
<dbReference type="CDD" id="cd17535">
    <property type="entry name" value="REC_NarL-like"/>
    <property type="match status" value="1"/>
</dbReference>
<dbReference type="Gene3D" id="3.40.50.2300">
    <property type="match status" value="1"/>
</dbReference>
<evidence type="ECO:0000313" key="9">
    <source>
        <dbReference type="Proteomes" id="UP000606172"/>
    </source>
</evidence>
<evidence type="ECO:0000313" key="8">
    <source>
        <dbReference type="EMBL" id="GII93727.1"/>
    </source>
</evidence>
<keyword evidence="4" id="KW-0804">Transcription</keyword>
<keyword evidence="3 8" id="KW-0238">DNA-binding</keyword>
<accession>A0A919RHA3</accession>
<dbReference type="Proteomes" id="UP000606172">
    <property type="component" value="Unassembled WGS sequence"/>
</dbReference>
<dbReference type="InterPro" id="IPR001789">
    <property type="entry name" value="Sig_transdc_resp-reg_receiver"/>
</dbReference>
<dbReference type="SUPFAM" id="SSF46894">
    <property type="entry name" value="C-terminal effector domain of the bipartite response regulators"/>
    <property type="match status" value="1"/>
</dbReference>
<evidence type="ECO:0000256" key="4">
    <source>
        <dbReference type="ARBA" id="ARBA00023163"/>
    </source>
</evidence>
<protein>
    <submittedName>
        <fullName evidence="8">DNA-binding response regulator</fullName>
    </submittedName>
</protein>
<evidence type="ECO:0000259" key="6">
    <source>
        <dbReference type="PROSITE" id="PS50043"/>
    </source>
</evidence>
<organism evidence="8 9">
    <name type="scientific">Sinosporangium siamense</name>
    <dbReference type="NCBI Taxonomy" id="1367973"/>
    <lineage>
        <taxon>Bacteria</taxon>
        <taxon>Bacillati</taxon>
        <taxon>Actinomycetota</taxon>
        <taxon>Actinomycetes</taxon>
        <taxon>Streptosporangiales</taxon>
        <taxon>Streptosporangiaceae</taxon>
        <taxon>Sinosporangium</taxon>
    </lineage>
</organism>
<dbReference type="GO" id="GO:0003677">
    <property type="term" value="F:DNA binding"/>
    <property type="evidence" value="ECO:0007669"/>
    <property type="project" value="UniProtKB-KW"/>
</dbReference>
<keyword evidence="9" id="KW-1185">Reference proteome</keyword>
<dbReference type="InterPro" id="IPR016032">
    <property type="entry name" value="Sig_transdc_resp-reg_C-effctor"/>
</dbReference>
<proteinExistence type="predicted"/>
<dbReference type="AlphaFoldDB" id="A0A919RHA3"/>
<feature type="domain" description="Response regulatory" evidence="7">
    <location>
        <begin position="4"/>
        <end position="122"/>
    </location>
</feature>
<keyword evidence="2" id="KW-0805">Transcription regulation</keyword>
<evidence type="ECO:0000256" key="1">
    <source>
        <dbReference type="ARBA" id="ARBA00022553"/>
    </source>
</evidence>
<dbReference type="SMART" id="SM00421">
    <property type="entry name" value="HTH_LUXR"/>
    <property type="match status" value="1"/>
</dbReference>
<dbReference type="CDD" id="cd06170">
    <property type="entry name" value="LuxR_C_like"/>
    <property type="match status" value="1"/>
</dbReference>
<comment type="caution">
    <text evidence="8">The sequence shown here is derived from an EMBL/GenBank/DDBJ whole genome shotgun (WGS) entry which is preliminary data.</text>
</comment>
<dbReference type="Pfam" id="PF00072">
    <property type="entry name" value="Response_reg"/>
    <property type="match status" value="1"/>
</dbReference>
<dbReference type="InterPro" id="IPR000792">
    <property type="entry name" value="Tscrpt_reg_LuxR_C"/>
</dbReference>
<dbReference type="PRINTS" id="PR00038">
    <property type="entry name" value="HTHLUXR"/>
</dbReference>
<feature type="modified residue" description="4-aspartylphosphate" evidence="5">
    <location>
        <position position="55"/>
    </location>
</feature>
<dbReference type="PANTHER" id="PTHR43214">
    <property type="entry name" value="TWO-COMPONENT RESPONSE REGULATOR"/>
    <property type="match status" value="1"/>
</dbReference>
<evidence type="ECO:0000256" key="2">
    <source>
        <dbReference type="ARBA" id="ARBA00023015"/>
    </source>
</evidence>
<evidence type="ECO:0000256" key="3">
    <source>
        <dbReference type="ARBA" id="ARBA00023125"/>
    </source>
</evidence>
<dbReference type="EMBL" id="BOOW01000026">
    <property type="protein sequence ID" value="GII93727.1"/>
    <property type="molecule type" value="Genomic_DNA"/>
</dbReference>
<gene>
    <name evidence="8" type="ORF">Ssi02_39580</name>
</gene>
<dbReference type="InterPro" id="IPR039420">
    <property type="entry name" value="WalR-like"/>
</dbReference>
<dbReference type="PROSITE" id="PS00622">
    <property type="entry name" value="HTH_LUXR_1"/>
    <property type="match status" value="1"/>
</dbReference>
<dbReference type="Pfam" id="PF00196">
    <property type="entry name" value="GerE"/>
    <property type="match status" value="1"/>
</dbReference>
<dbReference type="PROSITE" id="PS50110">
    <property type="entry name" value="RESPONSE_REGULATORY"/>
    <property type="match status" value="1"/>
</dbReference>
<dbReference type="InterPro" id="IPR058245">
    <property type="entry name" value="NreC/VraR/RcsB-like_REC"/>
</dbReference>
<name>A0A919RHA3_9ACTN</name>
<evidence type="ECO:0000256" key="5">
    <source>
        <dbReference type="PROSITE-ProRule" id="PRU00169"/>
    </source>
</evidence>
<dbReference type="PANTHER" id="PTHR43214:SF24">
    <property type="entry name" value="TRANSCRIPTIONAL REGULATORY PROTEIN NARL-RELATED"/>
    <property type="match status" value="1"/>
</dbReference>
<dbReference type="SMART" id="SM00448">
    <property type="entry name" value="REC"/>
    <property type="match status" value="1"/>
</dbReference>
<sequence>MTVRVLIADDQGMVRTGFRVFLGTQPDIEVVGEAADGAQAVELAAELSPDVILMDVRMPVMDGLTATRKLLGGEPGSPFKVLILTTFDLDDYVFEALRAGASGFLLKDASAQELVEAVRVVAAGDALLAPSVTRRLIAEFVRLGGPRSPSPRKVGHLTERETEVLTLVAQGLANLEIAERLYISEQTVKTHVGRMLTKLGLRDRAQAIVYAYESGLVRPS</sequence>
<dbReference type="SUPFAM" id="SSF52172">
    <property type="entry name" value="CheY-like"/>
    <property type="match status" value="1"/>
</dbReference>
<dbReference type="GO" id="GO:0000160">
    <property type="term" value="P:phosphorelay signal transduction system"/>
    <property type="evidence" value="ECO:0007669"/>
    <property type="project" value="InterPro"/>
</dbReference>